<dbReference type="PRINTS" id="PR00765">
    <property type="entry name" value="CRBOXYPTASEA"/>
</dbReference>
<dbReference type="SMART" id="SM00631">
    <property type="entry name" value="Zn_pept"/>
    <property type="match status" value="2"/>
</dbReference>
<dbReference type="GO" id="GO:0008270">
    <property type="term" value="F:zinc ion binding"/>
    <property type="evidence" value="ECO:0007669"/>
    <property type="project" value="InterPro"/>
</dbReference>
<dbReference type="PROSITE" id="PS52035">
    <property type="entry name" value="PEPTIDASE_M14"/>
    <property type="match status" value="3"/>
</dbReference>
<sequence length="1456" mass="164613">MMQQWLEKLSHRLLPLMLMTTLVATLLVQGYVIKEDESFLQLPHYSSQEQLEDLFARLEKAYPDQARVHSIGRSLEGRNLLALQISQSTRQRALLTPPVKYIANMHGDETVGRQLLVYLAQYLLGNYERSTEVAQLVNSTDIYLMPTMNPDGYALSQEGNCESLPNYVGRGNAVGVDLNRDFPDRLDQQHVNHLRSQSRQPETAALAEWIVSKPFVLSANFHGGAVVASYPYDNSLAHNDCCEESLTPDDRVFKQMAHTYSDNHPIMRRGNNCNDTFAGGITNGANWYELSGGMQDFNYAFSNCFELTIELSCCKFPAASTLPTEWARNKRPLIELLKQAHIGIKGLVQDASGYPIADATIVVSGLEDKPIRTSKRGEYWRLLTPGIYSVYAAAFGYQSSAPQELHVTNDNAEAMRVDFKLSPVETNYDGNFRKQKVERAEPPEQLKQKFDGFLTPTPFEHHNYVAMESFLRNLTASYPSLTRLYSIGKSVQDRDLWVMEISTTPGTHVPGVPEFKYVANMHGNEVVGKEMLLLLTKYLLERYENDERVTRLVNGTRMHFLYSMNPDGYEISREGDRTSALGRANAHNVDLNRNFPDQYGTDKFNKVTEPEVAAVMNWTLSLPFVLSANLHGGSLVANYPFDDNENDFNDPYSRLRDSSISGRKLNPTEDNELFRHLALVYSRAHPTMHLGQPCALFKNELFTDGITNGAQWYSVTGGMQDWNYVRAGCMELTIEMGCDKFPEAKDLPQYWQDNREPLLQLIEQVHHGVHGFVRSSIGTPIAGAAVGLNGGNQSTYSGTFGDYWKLTLPGRHNVTVLADGFAPLRVEVEVPDAEPFGMRLDVTVMRDDPQHWASANDFRIIENVVNTRYHTNAEVRNRLAELENQNPQIASFGYADNEFSRHFNYIKLTSNIGEPEEHKYKLLVMSSLYDTTAPLGREIMLNLVRHLIEGHKLQDSTVVQLLERSVIYFLPQTEKFMSIFSMYNANNSVCDPVVSDELAERILSPETEASRDLLLQFLRNEHFDLMLTFSAGSSELSYPKGDSILEKLAHSIQRTEFNYSPLQCSSSATRQLHRETTDRLTNLMYKLYKIPMYTLGLSCCRMPAHSQIASVWRTNIEKIKNFLGLVQTGISGLVQNDKGQPLREAFVRLLEHEGIYNVSRNEARFQLMLPKGLYGLEVSAPNHESQIIKTTVQSGQLIDLGAIKLHAFSLIRGEVTELNGANGSGSSSSGMTSITGIVLDDGNHPIRNAKISVIHPAGLTRLRNFTNSMGEYYLRSVPVGAVTLKVEAPRHFEATRDIRLPQAGQPTENVVFHLKFNARVFGLPRFVFILVASVLIIVGVVICVLCAQFWFYRRHRGKMPYYDFSLLPQKGKEQFELDEDAGDDGETELFRSPIKRGMTIQPYFDEEQLEHILHTDDEDDENEVVMDMAPELELDVADESGDEIVMLHNHKNRRKH</sequence>
<dbReference type="InterPro" id="IPR008969">
    <property type="entry name" value="CarboxyPept-like_regulatory"/>
</dbReference>
<feature type="domain" description="Peptidase M14" evidence="10">
    <location>
        <begin position="460"/>
        <end position="765"/>
    </location>
</feature>
<keyword evidence="11" id="KW-1185">Reference proteome</keyword>
<keyword evidence="5" id="KW-0378">Hydrolase</keyword>
<dbReference type="Gene3D" id="2.60.40.1120">
    <property type="entry name" value="Carboxypeptidase-like, regulatory domain"/>
    <property type="match status" value="4"/>
</dbReference>
<dbReference type="CTD" id="30998"/>
<keyword evidence="6" id="KW-0862">Zinc</keyword>
<evidence type="ECO:0000256" key="9">
    <source>
        <dbReference type="SAM" id="Phobius"/>
    </source>
</evidence>
<evidence type="ECO:0000256" key="4">
    <source>
        <dbReference type="ARBA" id="ARBA00022723"/>
    </source>
</evidence>
<dbReference type="FunFam" id="3.40.630.10:FF:000104">
    <property type="entry name" value="Silver, isoform N"/>
    <property type="match status" value="1"/>
</dbReference>
<dbReference type="InterPro" id="IPR057247">
    <property type="entry name" value="CARBOXYPEPT_ZN_2"/>
</dbReference>
<feature type="active site" description="Proton donor/acceptor" evidence="8">
    <location>
        <position position="735"/>
    </location>
</feature>
<gene>
    <name evidence="12 13" type="primary">LOC117578198</name>
</gene>
<keyword evidence="9" id="KW-1133">Transmembrane helix</keyword>
<keyword evidence="9" id="KW-0472">Membrane</keyword>
<evidence type="ECO:0000256" key="1">
    <source>
        <dbReference type="ARBA" id="ARBA00001947"/>
    </source>
</evidence>
<keyword evidence="3 12" id="KW-0121">Carboxypeptidase</keyword>
<dbReference type="GO" id="GO:0005615">
    <property type="term" value="C:extracellular space"/>
    <property type="evidence" value="ECO:0007669"/>
    <property type="project" value="TreeGrafter"/>
</dbReference>
<dbReference type="FunFam" id="2.60.40.1120:FF:000016">
    <property type="entry name" value="carboxypeptidase D isoform X2"/>
    <property type="match status" value="1"/>
</dbReference>
<evidence type="ECO:0000259" key="10">
    <source>
        <dbReference type="PROSITE" id="PS52035"/>
    </source>
</evidence>
<dbReference type="PROSITE" id="PS00133">
    <property type="entry name" value="CARBOXYPEPT_ZN_2"/>
    <property type="match status" value="2"/>
</dbReference>
<accession>A0A6P8ZG76</accession>
<dbReference type="GO" id="GO:0006518">
    <property type="term" value="P:peptide metabolic process"/>
    <property type="evidence" value="ECO:0007669"/>
    <property type="project" value="TreeGrafter"/>
</dbReference>
<protein>
    <submittedName>
        <fullName evidence="12 13">Carboxypeptidase D isoform X2</fullName>
    </submittedName>
</protein>
<keyword evidence="7" id="KW-0325">Glycoprotein</keyword>
<comment type="cofactor">
    <cofactor evidence="1">
        <name>Zn(2+)</name>
        <dbReference type="ChEBI" id="CHEBI:29105"/>
    </cofactor>
</comment>
<dbReference type="Proteomes" id="UP000515160">
    <property type="component" value="Chromosome X"/>
</dbReference>
<dbReference type="Pfam" id="PF00246">
    <property type="entry name" value="Peptidase_M14"/>
    <property type="match status" value="2"/>
</dbReference>
<evidence type="ECO:0000313" key="13">
    <source>
        <dbReference type="RefSeq" id="XP_034119417.1"/>
    </source>
</evidence>
<evidence type="ECO:0000256" key="6">
    <source>
        <dbReference type="ARBA" id="ARBA00022833"/>
    </source>
</evidence>
<evidence type="ECO:0000313" key="12">
    <source>
        <dbReference type="RefSeq" id="XP_034119416.1"/>
    </source>
</evidence>
<dbReference type="FunFam" id="2.60.40.1120:FF:000020">
    <property type="entry name" value="Silver, isoform N"/>
    <property type="match status" value="1"/>
</dbReference>
<dbReference type="FunFam" id="3.40.630.10:FF:000106">
    <property type="entry name" value="Carboxypeptidase A"/>
    <property type="match status" value="1"/>
</dbReference>
<dbReference type="SUPFAM" id="SSF53187">
    <property type="entry name" value="Zn-dependent exopeptidases"/>
    <property type="match status" value="3"/>
</dbReference>
<feature type="domain" description="Peptidase M14" evidence="10">
    <location>
        <begin position="868"/>
        <end position="1126"/>
    </location>
</feature>
<proteinExistence type="inferred from homology"/>
<evidence type="ECO:0000256" key="3">
    <source>
        <dbReference type="ARBA" id="ARBA00022645"/>
    </source>
</evidence>
<reference evidence="12 13" key="1">
    <citation type="submission" date="2025-04" db="UniProtKB">
        <authorList>
            <consortium name="RefSeq"/>
        </authorList>
    </citation>
    <scope>IDENTIFICATION</scope>
    <source>
        <strain evidence="12 13">15112-1751.03</strain>
        <tissue evidence="12 13">Whole Adult</tissue>
    </source>
</reference>
<dbReference type="PANTHER" id="PTHR11532">
    <property type="entry name" value="PROTEASE M14 CARBOXYPEPTIDASE"/>
    <property type="match status" value="1"/>
</dbReference>
<name>A0A6P8ZG76_DROAB</name>
<dbReference type="RefSeq" id="XP_034119417.1">
    <property type="nucleotide sequence ID" value="XM_034263526.2"/>
</dbReference>
<keyword evidence="9" id="KW-0812">Transmembrane</keyword>
<dbReference type="GeneID" id="117578198"/>
<dbReference type="PROSITE" id="PS00132">
    <property type="entry name" value="CARBOXYPEPT_ZN_1"/>
    <property type="match status" value="2"/>
</dbReference>
<dbReference type="InterPro" id="IPR000834">
    <property type="entry name" value="Peptidase_M14"/>
</dbReference>
<dbReference type="RefSeq" id="XP_034119416.1">
    <property type="nucleotide sequence ID" value="XM_034263525.2"/>
</dbReference>
<dbReference type="PANTHER" id="PTHR11532:SF62">
    <property type="entry name" value="CARBOXYPEPTIDASE D"/>
    <property type="match status" value="1"/>
</dbReference>
<keyword evidence="3 12" id="KW-0645">Protease</keyword>
<evidence type="ECO:0000256" key="2">
    <source>
        <dbReference type="ARBA" id="ARBA00005988"/>
    </source>
</evidence>
<evidence type="ECO:0000256" key="8">
    <source>
        <dbReference type="PROSITE-ProRule" id="PRU01379"/>
    </source>
</evidence>
<evidence type="ECO:0000256" key="7">
    <source>
        <dbReference type="ARBA" id="ARBA00023180"/>
    </source>
</evidence>
<dbReference type="SUPFAM" id="SSF49464">
    <property type="entry name" value="Carboxypeptidase regulatory domain-like"/>
    <property type="match status" value="4"/>
</dbReference>
<dbReference type="Gene3D" id="3.40.630.10">
    <property type="entry name" value="Zn peptidases"/>
    <property type="match status" value="4"/>
</dbReference>
<organism evidence="11 13">
    <name type="scientific">Drosophila albomicans</name>
    <name type="common">Fruit fly</name>
    <dbReference type="NCBI Taxonomy" id="7291"/>
    <lineage>
        <taxon>Eukaryota</taxon>
        <taxon>Metazoa</taxon>
        <taxon>Ecdysozoa</taxon>
        <taxon>Arthropoda</taxon>
        <taxon>Hexapoda</taxon>
        <taxon>Insecta</taxon>
        <taxon>Pterygota</taxon>
        <taxon>Neoptera</taxon>
        <taxon>Endopterygota</taxon>
        <taxon>Diptera</taxon>
        <taxon>Brachycera</taxon>
        <taxon>Muscomorpha</taxon>
        <taxon>Ephydroidea</taxon>
        <taxon>Drosophilidae</taxon>
        <taxon>Drosophila</taxon>
    </lineage>
</organism>
<feature type="transmembrane region" description="Helical" evidence="9">
    <location>
        <begin position="1326"/>
        <end position="1352"/>
    </location>
</feature>
<dbReference type="CDD" id="cd03868">
    <property type="entry name" value="M14_CPD_I"/>
    <property type="match status" value="1"/>
</dbReference>
<dbReference type="InterPro" id="IPR050753">
    <property type="entry name" value="Peptidase_M14_domain"/>
</dbReference>
<dbReference type="GO" id="GO:0004181">
    <property type="term" value="F:metallocarboxypeptidase activity"/>
    <property type="evidence" value="ECO:0007669"/>
    <property type="project" value="InterPro"/>
</dbReference>
<dbReference type="Pfam" id="PF13620">
    <property type="entry name" value="CarboxypepD_reg"/>
    <property type="match status" value="3"/>
</dbReference>
<feature type="domain" description="Peptidase M14" evidence="10">
    <location>
        <begin position="44"/>
        <end position="340"/>
    </location>
</feature>
<dbReference type="CDD" id="cd03858">
    <property type="entry name" value="M14_CP_N-E_like"/>
    <property type="match status" value="1"/>
</dbReference>
<keyword evidence="4" id="KW-0479">Metal-binding</keyword>
<comment type="similarity">
    <text evidence="2 8">Belongs to the peptidase M14 family.</text>
</comment>
<dbReference type="CDD" id="cd11308">
    <property type="entry name" value="Peptidase_M14NE-CP-C_like"/>
    <property type="match status" value="2"/>
</dbReference>
<dbReference type="OrthoDB" id="10249045at2759"/>
<dbReference type="InterPro" id="IPR057246">
    <property type="entry name" value="CARBOXYPEPT_ZN_1"/>
</dbReference>
<evidence type="ECO:0000313" key="11">
    <source>
        <dbReference type="Proteomes" id="UP000515160"/>
    </source>
</evidence>
<evidence type="ECO:0000256" key="5">
    <source>
        <dbReference type="ARBA" id="ARBA00022801"/>
    </source>
</evidence>
<dbReference type="GO" id="GO:0016485">
    <property type="term" value="P:protein processing"/>
    <property type="evidence" value="ECO:0007669"/>
    <property type="project" value="TreeGrafter"/>
</dbReference>
<comment type="caution">
    <text evidence="8">Lacks conserved residue(s) required for the propagation of feature annotation.</text>
</comment>
<feature type="active site" description="Proton donor/acceptor" evidence="8">
    <location>
        <position position="310"/>
    </location>
</feature>